<dbReference type="PROSITE" id="PS52050">
    <property type="entry name" value="WYL"/>
    <property type="match status" value="1"/>
</dbReference>
<dbReference type="InterPro" id="IPR057727">
    <property type="entry name" value="WCX_dom"/>
</dbReference>
<dbReference type="InterPro" id="IPR026881">
    <property type="entry name" value="WYL_dom"/>
</dbReference>
<dbReference type="Pfam" id="PF13280">
    <property type="entry name" value="WYL"/>
    <property type="match status" value="1"/>
</dbReference>
<dbReference type="EMBL" id="JAZGJQ010000009">
    <property type="protein sequence ID" value="MEE6147863.1"/>
    <property type="molecule type" value="Genomic_DNA"/>
</dbReference>
<protein>
    <submittedName>
        <fullName evidence="3">WYL domain-containing protein</fullName>
    </submittedName>
</protein>
<dbReference type="PANTHER" id="PTHR34580:SF1">
    <property type="entry name" value="PROTEIN PAFC"/>
    <property type="match status" value="1"/>
</dbReference>
<dbReference type="InterPro" id="IPR051534">
    <property type="entry name" value="CBASS_pafABC_assoc_protein"/>
</dbReference>
<evidence type="ECO:0000313" key="3">
    <source>
        <dbReference type="EMBL" id="MEE6147863.1"/>
    </source>
</evidence>
<accession>A0ABU7RB85</accession>
<gene>
    <name evidence="3" type="ORF">VXJ25_07710</name>
</gene>
<evidence type="ECO:0000313" key="4">
    <source>
        <dbReference type="Proteomes" id="UP001332931"/>
    </source>
</evidence>
<sequence>MPGNGSRSKLKILYLLKIFQEETDAEHGLTMPQLIGRLADYGISAERKSVYSDIAALREFDVDIRTYERHPVEYALARPDFSLGELMLMVDAIESCRAITDRQAQLLVLNVKTLANNFEQEKLDRRIHVVGRIKSRNESVFGSIDAIHEAMRLRRQVAFPYFRRRPDGSLEPTHEGRPYHVTPLDVVYDGGFYYLTAWDGQRRRIAEFRVDRIGRVRVTDVPADSNDTIRAYRYEESTYESFGRFKGEKFVATLAVRPDKTEIITDRFGSAARFSTREDGTVLAQVKVYKSDQFFGWVAGMGTMVSIVGPEKLVREWKAFLRKLLAQAEATG</sequence>
<keyword evidence="4" id="KW-1185">Reference proteome</keyword>
<comment type="caution">
    <text evidence="3">The sequence shown here is derived from an EMBL/GenBank/DDBJ whole genome shotgun (WGS) entry which is preliminary data.</text>
</comment>
<name>A0ABU7RB85_9ACTN</name>
<feature type="domain" description="WYL" evidence="1">
    <location>
        <begin position="144"/>
        <end position="218"/>
    </location>
</feature>
<reference evidence="3 4" key="1">
    <citation type="submission" date="2024-01" db="EMBL/GenBank/DDBJ databases">
        <title>Description of Olsenella sp. nov., isolated from pig feces.</title>
        <authorList>
            <person name="Chang Y.-H."/>
        </authorList>
    </citation>
    <scope>NUCLEOTIDE SEQUENCE [LARGE SCALE GENOMIC DNA]</scope>
    <source>
        <strain evidence="3 4">YH-ols2223</strain>
    </source>
</reference>
<dbReference type="InterPro" id="IPR036390">
    <property type="entry name" value="WH_DNA-bd_sf"/>
</dbReference>
<dbReference type="RefSeq" id="WP_330958629.1">
    <property type="nucleotide sequence ID" value="NZ_JAZGJQ010000009.1"/>
</dbReference>
<dbReference type="Proteomes" id="UP001332931">
    <property type="component" value="Unassembled WGS sequence"/>
</dbReference>
<dbReference type="Pfam" id="PF25583">
    <property type="entry name" value="WCX"/>
    <property type="match status" value="1"/>
</dbReference>
<dbReference type="PANTHER" id="PTHR34580">
    <property type="match status" value="1"/>
</dbReference>
<organism evidence="3 4">
    <name type="scientific">Olsenella absiana</name>
    <dbReference type="NCBI Taxonomy" id="3115222"/>
    <lineage>
        <taxon>Bacteria</taxon>
        <taxon>Bacillati</taxon>
        <taxon>Actinomycetota</taxon>
        <taxon>Coriobacteriia</taxon>
        <taxon>Coriobacteriales</taxon>
        <taxon>Atopobiaceae</taxon>
        <taxon>Olsenella</taxon>
    </lineage>
</organism>
<feature type="domain" description="WCX" evidence="2">
    <location>
        <begin position="251"/>
        <end position="325"/>
    </location>
</feature>
<evidence type="ECO:0000259" key="1">
    <source>
        <dbReference type="Pfam" id="PF13280"/>
    </source>
</evidence>
<proteinExistence type="predicted"/>
<evidence type="ECO:0000259" key="2">
    <source>
        <dbReference type="Pfam" id="PF25583"/>
    </source>
</evidence>
<dbReference type="SUPFAM" id="SSF46785">
    <property type="entry name" value="Winged helix' DNA-binding domain"/>
    <property type="match status" value="1"/>
</dbReference>